<protein>
    <submittedName>
        <fullName evidence="2">Uncharacterized protein</fullName>
    </submittedName>
</protein>
<evidence type="ECO:0000313" key="3">
    <source>
        <dbReference type="Proteomes" id="UP001055439"/>
    </source>
</evidence>
<feature type="region of interest" description="Disordered" evidence="1">
    <location>
        <begin position="169"/>
        <end position="205"/>
    </location>
</feature>
<dbReference type="PANTHER" id="PTHR34565">
    <property type="entry name" value="TRANSMEMBRANE PROTEIN"/>
    <property type="match status" value="1"/>
</dbReference>
<name>A0A9E7L6K4_9LILI</name>
<dbReference type="InterPro" id="IPR052867">
    <property type="entry name" value="ATP_Synthase_Subunit_6"/>
</dbReference>
<evidence type="ECO:0000256" key="1">
    <source>
        <dbReference type="SAM" id="MobiDB-lite"/>
    </source>
</evidence>
<dbReference type="EMBL" id="CP097511">
    <property type="protein sequence ID" value="URE42411.1"/>
    <property type="molecule type" value="Genomic_DNA"/>
</dbReference>
<feature type="region of interest" description="Disordered" evidence="1">
    <location>
        <begin position="1"/>
        <end position="23"/>
    </location>
</feature>
<keyword evidence="3" id="KW-1185">Reference proteome</keyword>
<gene>
    <name evidence="2" type="ORF">MUK42_33252</name>
</gene>
<accession>A0A9E7L6K4</accession>
<dbReference type="Proteomes" id="UP001055439">
    <property type="component" value="Chromosome 9"/>
</dbReference>
<evidence type="ECO:0000313" key="2">
    <source>
        <dbReference type="EMBL" id="URE42411.1"/>
    </source>
</evidence>
<feature type="compositionally biased region" description="Basic and acidic residues" evidence="1">
    <location>
        <begin position="173"/>
        <end position="182"/>
    </location>
</feature>
<proteinExistence type="predicted"/>
<reference evidence="2" key="1">
    <citation type="submission" date="2022-05" db="EMBL/GenBank/DDBJ databases">
        <title>The Musa troglodytarum L. genome provides insights into the mechanism of non-climacteric behaviour and enrichment of carotenoids.</title>
        <authorList>
            <person name="Wang J."/>
        </authorList>
    </citation>
    <scope>NUCLEOTIDE SEQUENCE</scope>
    <source>
        <tissue evidence="2">Leaf</tissue>
    </source>
</reference>
<sequence>MRLHPTPSQTAESSIEKANSVPNTGNQVAATSVVGFYVRFHTDLQFPMTMASSGADPTRSDGCNCTTNLNPDWLNCTLESEYISHGEPRRGRGNEEVRSVAGVHRQGLEPHWPFLVGFAITGALIVKFTAAPADEDAKNSRFVQELNRRAYLGTGARLLQEVGERIPLSQEGRVGERADGHRVHAASPTEAPAPSNRRPRRGTGAPWSFAYADVDAVYKRSGTGEPAPGKELGANAGLRARHGWQRGSLEELLGGCPSSYVAKPGPIRWSYLSL</sequence>
<dbReference type="AlphaFoldDB" id="A0A9E7L6K4"/>
<organism evidence="2 3">
    <name type="scientific">Musa troglodytarum</name>
    <name type="common">fe'i banana</name>
    <dbReference type="NCBI Taxonomy" id="320322"/>
    <lineage>
        <taxon>Eukaryota</taxon>
        <taxon>Viridiplantae</taxon>
        <taxon>Streptophyta</taxon>
        <taxon>Embryophyta</taxon>
        <taxon>Tracheophyta</taxon>
        <taxon>Spermatophyta</taxon>
        <taxon>Magnoliopsida</taxon>
        <taxon>Liliopsida</taxon>
        <taxon>Zingiberales</taxon>
        <taxon>Musaceae</taxon>
        <taxon>Musa</taxon>
    </lineage>
</organism>
<dbReference type="PANTHER" id="PTHR34565:SF1">
    <property type="entry name" value="TRANSMEMBRANE PROTEIN"/>
    <property type="match status" value="1"/>
</dbReference>